<sequence>MSGVGISIWYPENPQAGSALDPDAAAFVARMTVQPSPARAGLIETLIKTLKSGGVWPKLDILYLTAAHDSQAARLNLLNGSSTLAPMNSPAFTVDRGYTGDGSSSYLDTGYDTLVGPQLQRDSCSIGVYTNTDPGAADTREFGSRLHNVGAYDLTQKMIFRSSATNSNSTVTTMASGLGLSSSTRNSAGSFSAYRNGAFVESVSRPSVVPLSTTAVMCAWNNNGTISNFSNRRIAAAFAGAGMTDAEMLALCNAIKDYLTAIGAN</sequence>
<dbReference type="EMBL" id="FBVY01000002">
    <property type="protein sequence ID" value="CUW85737.1"/>
    <property type="molecule type" value="Genomic_DNA"/>
</dbReference>
<keyword evidence="2" id="KW-1185">Reference proteome</keyword>
<dbReference type="AlphaFoldDB" id="A0A9W5EYF5"/>
<accession>A0A9W5EYF5</accession>
<evidence type="ECO:0000313" key="2">
    <source>
        <dbReference type="Proteomes" id="UP000191933"/>
    </source>
</evidence>
<reference evidence="1 2" key="1">
    <citation type="submission" date="2016-01" db="EMBL/GenBank/DDBJ databases">
        <authorList>
            <person name="Regsiter A."/>
            <person name="william w."/>
        </authorList>
    </citation>
    <scope>NUCLEOTIDE SEQUENCE [LARGE SCALE GENOMIC DNA]</scope>
    <source>
        <strain evidence="1 2">CFBP 5494</strain>
    </source>
</reference>
<dbReference type="Proteomes" id="UP000191933">
    <property type="component" value="Unassembled WGS sequence"/>
</dbReference>
<name>A0A9W5EYF5_9HYPH</name>
<gene>
    <name evidence="1" type="ORF">AGR2A_Cc100244</name>
</gene>
<evidence type="ECO:0000313" key="1">
    <source>
        <dbReference type="EMBL" id="CUW85737.1"/>
    </source>
</evidence>
<dbReference type="RefSeq" id="WP_080822613.1">
    <property type="nucleotide sequence ID" value="NZ_LT009718.1"/>
</dbReference>
<proteinExistence type="predicted"/>
<organism evidence="1 2">
    <name type="scientific">Agrobacterium genomosp. 2 str. CFBP 5494</name>
    <dbReference type="NCBI Taxonomy" id="1183436"/>
    <lineage>
        <taxon>Bacteria</taxon>
        <taxon>Pseudomonadati</taxon>
        <taxon>Pseudomonadota</taxon>
        <taxon>Alphaproteobacteria</taxon>
        <taxon>Hyphomicrobiales</taxon>
        <taxon>Rhizobiaceae</taxon>
        <taxon>Rhizobium/Agrobacterium group</taxon>
        <taxon>Agrobacterium</taxon>
        <taxon>Agrobacterium tumefaciens complex</taxon>
    </lineage>
</organism>
<comment type="caution">
    <text evidence="1">The sequence shown here is derived from an EMBL/GenBank/DDBJ whole genome shotgun (WGS) entry which is preliminary data.</text>
</comment>
<protein>
    <submittedName>
        <fullName evidence="1">Uncharacterized protein</fullName>
    </submittedName>
</protein>